<dbReference type="Pfam" id="PF00665">
    <property type="entry name" value="rve"/>
    <property type="match status" value="1"/>
</dbReference>
<dbReference type="Pfam" id="PF17921">
    <property type="entry name" value="Integrase_H2C2"/>
    <property type="match status" value="1"/>
</dbReference>
<name>A0A2N9J974_FAGSY</name>
<dbReference type="InterPro" id="IPR021109">
    <property type="entry name" value="Peptidase_aspartic_dom_sf"/>
</dbReference>
<evidence type="ECO:0000256" key="1">
    <source>
        <dbReference type="ARBA" id="ARBA00023172"/>
    </source>
</evidence>
<dbReference type="CDD" id="cd00303">
    <property type="entry name" value="retropepsin_like"/>
    <property type="match status" value="1"/>
</dbReference>
<dbReference type="CDD" id="cd01647">
    <property type="entry name" value="RT_LTR"/>
    <property type="match status" value="1"/>
</dbReference>
<sequence length="1307" mass="148815">MEGESLRAFVHRFNEEAMKIDRPKEDVTVTAFMAGLRKGDFLYDLCKDPPETMSELMYEATKHMNAEDALEAMDDPPPKRRKDTEDRKPEPAKQKVPKFTETPERKRTTAPLVKFSSFTPLNTPIDKLLLQIQDDLSLRWPSKIRSDPNSQPKNLYCRIHRDHGHLTEDCIALKEQVETLIQQGKLQKSGPIGEIRTIIGGLASGGTSRASRKAYARQVHNIMVVQRPPKNVCLDDQIISFSEEDARSTHQPHDDALIITVNISGFTTRRVMVDNGSSADILYLPAYQQMRLDKDKLRPMDAPLVGFTGDKVCPNGIVTLPITVGTHPKTVSKTVDFLVVNCPSAYNTIIGRPTLNQLRAVTSTYHLLLKFPTEHGIWEVRGDQVAAKECYLASLGSEGQNQTMTIEEQKILIKPSEELDTIELEDGHPERTTKIGANLPPKMKESLVQFLKNNKDVFAWSHEDMPGINTSIISHKLNVDPSLRPVKQKRRVFAPERNNAIMEKVNKLLAANFIREVFYPDWLPNVVMIVMDESDQEKTSFITSRGLFCYKVMPFGLKNAGATYQRLMNRMFHDQIGRNVEVYIDDMLVKSKEKDGHLDDLRETFKTLRKYQMKLNPSKCAFGVYPGKFLGFMVSQRGIEANPDKIKTILEMQPPKTTKEVQRLTGRVAALNRFMFRSTDKCLPFFKTLKKAFEWTDECQQAFEELKRYLTEPPLLSPSKQGEELYLYLAVSPTAVSSALIREEERWQLPIYYTNRALRGAEERYPPMEKLAFALVTATRKLRPYFQAHTIFDIDYRPRTAIKAQALANFLAEFTSKDDEPTEEVKQTSKWTISIDGLSTRDSGGVGIGLKSPEGDTIKQAVRLQYPTTNNEAEYEALLAGLKMAKILGATELDVLSDSQLIVGQVNGDYEAKEGRMQQYLHLVRHQISQFREVRLSRIPREQNTEADQLPKSASPSAAVDKIKIVQQSSLQATEMNPGVLYKRGFSLPYLRCLAPDEAKYVMREIHEGICSNHSGARVLQRKIVRAGYYWSSMQADANRFVQHCDKCQRFANLLHSPPEVLVPMTAPWSFAQWGLDIMSPFPIGRRQLKFLVVAIDYFTKWVEAEPLATITEKNIQSFVWKAVICRFGIPRVLVSDNGKQFNNPRFKQFSQELGIHNHYSSPGHPQANGQFEAYRTTVRIPTGETPFRMTFGSEAVVPVEIGLMTLRTSTYNDAQNEEQLHLNLDLIDEVRETAEARMKRYQEKMARHYNLKVKPRQLTVGDLVLQRVTLATRNPSEGKLGPNWEGPYKVIEIRRPGTYHLEDMNG</sequence>
<feature type="compositionally biased region" description="Basic and acidic residues" evidence="3">
    <location>
        <begin position="76"/>
        <end position="93"/>
    </location>
</feature>
<proteinExistence type="predicted"/>
<dbReference type="InterPro" id="IPR002156">
    <property type="entry name" value="RNaseH_domain"/>
</dbReference>
<dbReference type="SUPFAM" id="SSF53098">
    <property type="entry name" value="Ribonuclease H-like"/>
    <property type="match status" value="2"/>
</dbReference>
<dbReference type="GO" id="GO:0006310">
    <property type="term" value="P:DNA recombination"/>
    <property type="evidence" value="ECO:0007669"/>
    <property type="project" value="UniProtKB-KW"/>
</dbReference>
<dbReference type="Gene3D" id="3.30.70.270">
    <property type="match status" value="2"/>
</dbReference>
<dbReference type="InterPro" id="IPR012337">
    <property type="entry name" value="RNaseH-like_sf"/>
</dbReference>
<feature type="region of interest" description="Disordered" evidence="3">
    <location>
        <begin position="70"/>
        <end position="105"/>
    </location>
</feature>
<dbReference type="PANTHER" id="PTHR48475:SF2">
    <property type="entry name" value="RIBONUCLEASE H"/>
    <property type="match status" value="1"/>
</dbReference>
<dbReference type="Gene3D" id="2.40.70.10">
    <property type="entry name" value="Acid Proteases"/>
    <property type="match status" value="1"/>
</dbReference>
<dbReference type="InterPro" id="IPR043128">
    <property type="entry name" value="Rev_trsase/Diguanyl_cyclase"/>
</dbReference>
<organism evidence="6">
    <name type="scientific">Fagus sylvatica</name>
    <name type="common">Beechnut</name>
    <dbReference type="NCBI Taxonomy" id="28930"/>
    <lineage>
        <taxon>Eukaryota</taxon>
        <taxon>Viridiplantae</taxon>
        <taxon>Streptophyta</taxon>
        <taxon>Embryophyta</taxon>
        <taxon>Tracheophyta</taxon>
        <taxon>Spermatophyta</taxon>
        <taxon>Magnoliopsida</taxon>
        <taxon>eudicotyledons</taxon>
        <taxon>Gunneridae</taxon>
        <taxon>Pentapetalae</taxon>
        <taxon>rosids</taxon>
        <taxon>fabids</taxon>
        <taxon>Fagales</taxon>
        <taxon>Fagaceae</taxon>
        <taxon>Fagus</taxon>
    </lineage>
</organism>
<evidence type="ECO:0000256" key="3">
    <source>
        <dbReference type="SAM" id="MobiDB-lite"/>
    </source>
</evidence>
<dbReference type="InterPro" id="IPR036397">
    <property type="entry name" value="RNaseH_sf"/>
</dbReference>
<dbReference type="Pfam" id="PF13456">
    <property type="entry name" value="RVT_3"/>
    <property type="match status" value="1"/>
</dbReference>
<dbReference type="InterPro" id="IPR043502">
    <property type="entry name" value="DNA/RNA_pol_sf"/>
</dbReference>
<dbReference type="PROSITE" id="PS50994">
    <property type="entry name" value="INTEGRASE"/>
    <property type="match status" value="1"/>
</dbReference>
<gene>
    <name evidence="6" type="ORF">FSB_LOCUS61779</name>
</gene>
<dbReference type="GO" id="GO:0003676">
    <property type="term" value="F:nucleic acid binding"/>
    <property type="evidence" value="ECO:0007669"/>
    <property type="project" value="InterPro"/>
</dbReference>
<accession>A0A2N9J974</accession>
<keyword evidence="2" id="KW-0175">Coiled coil</keyword>
<dbReference type="InterPro" id="IPR001584">
    <property type="entry name" value="Integrase_cat-core"/>
</dbReference>
<dbReference type="EMBL" id="OIVN01006479">
    <property type="protein sequence ID" value="SPD33897.1"/>
    <property type="molecule type" value="Genomic_DNA"/>
</dbReference>
<dbReference type="InterPro" id="IPR000477">
    <property type="entry name" value="RT_dom"/>
</dbReference>
<dbReference type="GO" id="GO:0004523">
    <property type="term" value="F:RNA-DNA hybrid ribonuclease activity"/>
    <property type="evidence" value="ECO:0007669"/>
    <property type="project" value="InterPro"/>
</dbReference>
<feature type="coiled-coil region" evidence="2">
    <location>
        <begin position="1225"/>
        <end position="1252"/>
    </location>
</feature>
<dbReference type="Pfam" id="PF17919">
    <property type="entry name" value="RT_RNaseH_2"/>
    <property type="match status" value="1"/>
</dbReference>
<evidence type="ECO:0000313" key="6">
    <source>
        <dbReference type="EMBL" id="SPD33897.1"/>
    </source>
</evidence>
<dbReference type="InterPro" id="IPR041588">
    <property type="entry name" value="Integrase_H2C2"/>
</dbReference>
<evidence type="ECO:0000259" key="4">
    <source>
        <dbReference type="PROSITE" id="PS50879"/>
    </source>
</evidence>
<dbReference type="SUPFAM" id="SSF56672">
    <property type="entry name" value="DNA/RNA polymerases"/>
    <property type="match status" value="1"/>
</dbReference>
<reference evidence="6" key="1">
    <citation type="submission" date="2018-02" db="EMBL/GenBank/DDBJ databases">
        <authorList>
            <person name="Cohen D.B."/>
            <person name="Kent A.D."/>
        </authorList>
    </citation>
    <scope>NUCLEOTIDE SEQUENCE</scope>
</reference>
<dbReference type="PROSITE" id="PS50879">
    <property type="entry name" value="RNASE_H_1"/>
    <property type="match status" value="1"/>
</dbReference>
<dbReference type="Gene3D" id="3.10.10.10">
    <property type="entry name" value="HIV Type 1 Reverse Transcriptase, subunit A, domain 1"/>
    <property type="match status" value="2"/>
</dbReference>
<feature type="domain" description="Integrase catalytic" evidence="5">
    <location>
        <begin position="1064"/>
        <end position="1180"/>
    </location>
</feature>
<dbReference type="Gene3D" id="1.10.340.70">
    <property type="match status" value="1"/>
</dbReference>
<dbReference type="GO" id="GO:0015074">
    <property type="term" value="P:DNA integration"/>
    <property type="evidence" value="ECO:0007669"/>
    <property type="project" value="InterPro"/>
</dbReference>
<evidence type="ECO:0000256" key="2">
    <source>
        <dbReference type="SAM" id="Coils"/>
    </source>
</evidence>
<dbReference type="CDD" id="cd09279">
    <property type="entry name" value="RNase_HI_like"/>
    <property type="match status" value="1"/>
</dbReference>
<protein>
    <submittedName>
        <fullName evidence="6">Uncharacterized protein</fullName>
    </submittedName>
</protein>
<feature type="domain" description="RNase H type-1" evidence="4">
    <location>
        <begin position="827"/>
        <end position="956"/>
    </location>
</feature>
<keyword evidence="1" id="KW-0233">DNA recombination</keyword>
<evidence type="ECO:0000259" key="5">
    <source>
        <dbReference type="PROSITE" id="PS50994"/>
    </source>
</evidence>
<dbReference type="PANTHER" id="PTHR48475">
    <property type="entry name" value="RIBONUCLEASE H"/>
    <property type="match status" value="1"/>
</dbReference>
<dbReference type="Gene3D" id="3.30.420.10">
    <property type="entry name" value="Ribonuclease H-like superfamily/Ribonuclease H"/>
    <property type="match status" value="2"/>
</dbReference>
<dbReference type="Pfam" id="PF00078">
    <property type="entry name" value="RVT_1"/>
    <property type="match status" value="1"/>
</dbReference>
<dbReference type="InterPro" id="IPR041577">
    <property type="entry name" value="RT_RNaseH_2"/>
</dbReference>